<gene>
    <name evidence="4" type="ORF">CBF53_09525</name>
    <name evidence="5" type="ORF">CBF70_10585</name>
</gene>
<dbReference type="AlphaFoldDB" id="A0A256L9J1"/>
<feature type="compositionally biased region" description="Low complexity" evidence="1">
    <location>
        <begin position="38"/>
        <end position="52"/>
    </location>
</feature>
<accession>A0A256L9J1</accession>
<organism evidence="5 6">
    <name type="scientific">Lactobacillus taiwanensis</name>
    <dbReference type="NCBI Taxonomy" id="508451"/>
    <lineage>
        <taxon>Bacteria</taxon>
        <taxon>Bacillati</taxon>
        <taxon>Bacillota</taxon>
        <taxon>Bacilli</taxon>
        <taxon>Lactobacillales</taxon>
        <taxon>Lactobacillaceae</taxon>
        <taxon>Lactobacillus</taxon>
    </lineage>
</organism>
<dbReference type="InterPro" id="IPR046481">
    <property type="entry name" value="DUF6574"/>
</dbReference>
<keyword evidence="2" id="KW-0812">Transmembrane</keyword>
<evidence type="ECO:0000313" key="7">
    <source>
        <dbReference type="Proteomes" id="UP000216316"/>
    </source>
</evidence>
<keyword evidence="2" id="KW-1133">Transmembrane helix</keyword>
<dbReference type="EMBL" id="NGNX01000062">
    <property type="protein sequence ID" value="OYR90084.1"/>
    <property type="molecule type" value="Genomic_DNA"/>
</dbReference>
<feature type="transmembrane region" description="Helical" evidence="2">
    <location>
        <begin position="242"/>
        <end position="264"/>
    </location>
</feature>
<evidence type="ECO:0000313" key="5">
    <source>
        <dbReference type="EMBL" id="OYR90084.1"/>
    </source>
</evidence>
<dbReference type="InterPro" id="IPR026870">
    <property type="entry name" value="Zinc_ribbon_dom"/>
</dbReference>
<dbReference type="Proteomes" id="UP000215828">
    <property type="component" value="Unassembled WGS sequence"/>
</dbReference>
<evidence type="ECO:0000256" key="2">
    <source>
        <dbReference type="SAM" id="Phobius"/>
    </source>
</evidence>
<evidence type="ECO:0000313" key="6">
    <source>
        <dbReference type="Proteomes" id="UP000215828"/>
    </source>
</evidence>
<protein>
    <submittedName>
        <fullName evidence="5">Zinc ribbon domain-containing protein</fullName>
    </submittedName>
</protein>
<feature type="domain" description="Zinc-ribbon" evidence="3">
    <location>
        <begin position="3"/>
        <end position="25"/>
    </location>
</feature>
<name>A0A256L9J1_9LACO</name>
<dbReference type="RefSeq" id="WP_057718943.1">
    <property type="nucleotide sequence ID" value="NZ_CAOXJC010000009.1"/>
</dbReference>
<proteinExistence type="predicted"/>
<reference evidence="6 7" key="3">
    <citation type="submission" date="2017-09" db="EMBL/GenBank/DDBJ databases">
        <title>Tripartite evolution among Lactobacillus johnsonii, Lactobacillus taiwanensis, Lactobacillus reuteri and their rodent host.</title>
        <authorList>
            <person name="Wang T."/>
            <person name="Knowles S."/>
            <person name="Cheng C."/>
        </authorList>
    </citation>
    <scope>NUCLEOTIDE SEQUENCE [LARGE SCALE GENOMIC DNA]</scope>
    <source>
        <strain evidence="5 6">609q</strain>
        <strain evidence="4 7">609u</strain>
    </source>
</reference>
<comment type="caution">
    <text evidence="5">The sequence shown here is derived from an EMBL/GenBank/DDBJ whole genome shotgun (WGS) entry which is preliminary data.</text>
</comment>
<dbReference type="EMBL" id="NGNV01000055">
    <property type="protein sequence ID" value="OYR87212.1"/>
    <property type="molecule type" value="Genomic_DNA"/>
</dbReference>
<reference evidence="5 6" key="1">
    <citation type="submission" date="2017-04" db="EMBL/GenBank/DDBJ databases">
        <authorList>
            <person name="Afonso C.L."/>
            <person name="Miller P.J."/>
            <person name="Scott M.A."/>
            <person name="Spackman E."/>
            <person name="Goraichik I."/>
            <person name="Dimitrov K.M."/>
            <person name="Suarez D.L."/>
            <person name="Swayne D.E."/>
        </authorList>
    </citation>
    <scope>NUCLEOTIDE SEQUENCE [LARGE SCALE GENOMIC DNA]</scope>
    <source>
        <strain evidence="5 6">609q</strain>
    </source>
</reference>
<evidence type="ECO:0000313" key="4">
    <source>
        <dbReference type="EMBL" id="OYR87212.1"/>
    </source>
</evidence>
<keyword evidence="7" id="KW-1185">Reference proteome</keyword>
<dbReference type="Pfam" id="PF20214">
    <property type="entry name" value="DUF6574"/>
    <property type="match status" value="1"/>
</dbReference>
<reference evidence="4" key="2">
    <citation type="submission" date="2017-05" db="EMBL/GenBank/DDBJ databases">
        <authorList>
            <person name="Lin X.B."/>
            <person name="Stothard P."/>
            <person name="Tasseva G."/>
            <person name="Walter J."/>
        </authorList>
    </citation>
    <scope>NUCLEOTIDE SEQUENCE</scope>
    <source>
        <strain evidence="4">609u</strain>
    </source>
</reference>
<feature type="transmembrane region" description="Helical" evidence="2">
    <location>
        <begin position="209"/>
        <end position="230"/>
    </location>
</feature>
<keyword evidence="2" id="KW-0472">Membrane</keyword>
<dbReference type="Pfam" id="PF13240">
    <property type="entry name" value="Zn_Ribbon_1"/>
    <property type="match status" value="1"/>
</dbReference>
<feature type="region of interest" description="Disordered" evidence="1">
    <location>
        <begin position="32"/>
        <end position="53"/>
    </location>
</feature>
<dbReference type="Proteomes" id="UP000216316">
    <property type="component" value="Unassembled WGS sequence"/>
</dbReference>
<sequence>MKKCPNCGSEMEADVNFCTVCGTDLRNVSAANDQENLNGQSKDSSKSNSVNKLQENETFSRVTAAVKNFDKDSLWNWFLTSWKTPSANQKGEKWYGIVTILIEMVLFIWGTVFGIKKAIIQITGINTSNNTEFQNNFNQVFHSLTIDLFLAIFLLGAGVVVGSYFAHKFVNEKSPAFLDYTNKIVQLSNINAIVVLVVTLLSFIDYKGLISIISLLALFAGLLFLIAGAVSICEGHGENRDSFWGVIIYVIIMLVVAGVVCLILKNQVISQAQTIFGNFTKSFFNY</sequence>
<feature type="transmembrane region" description="Helical" evidence="2">
    <location>
        <begin position="186"/>
        <end position="204"/>
    </location>
</feature>
<feature type="transmembrane region" description="Helical" evidence="2">
    <location>
        <begin position="94"/>
        <end position="115"/>
    </location>
</feature>
<evidence type="ECO:0000256" key="1">
    <source>
        <dbReference type="SAM" id="MobiDB-lite"/>
    </source>
</evidence>
<evidence type="ECO:0000259" key="3">
    <source>
        <dbReference type="Pfam" id="PF13240"/>
    </source>
</evidence>
<feature type="transmembrane region" description="Helical" evidence="2">
    <location>
        <begin position="144"/>
        <end position="166"/>
    </location>
</feature>